<evidence type="ECO:0000313" key="1">
    <source>
        <dbReference type="EMBL" id="GEC97829.1"/>
    </source>
</evidence>
<comment type="caution">
    <text evidence="1">The sequence shown here is derived from an EMBL/GenBank/DDBJ whole genome shotgun (WGS) entry which is preliminary data.</text>
</comment>
<accession>A0A4Y4D1M3</accession>
<organism evidence="1 2">
    <name type="scientific">Zoogloea ramigera</name>
    <dbReference type="NCBI Taxonomy" id="350"/>
    <lineage>
        <taxon>Bacteria</taxon>
        <taxon>Pseudomonadati</taxon>
        <taxon>Pseudomonadota</taxon>
        <taxon>Betaproteobacteria</taxon>
        <taxon>Rhodocyclales</taxon>
        <taxon>Zoogloeaceae</taxon>
        <taxon>Zoogloea</taxon>
    </lineage>
</organism>
<gene>
    <name evidence="1" type="ORF">ZRA01_39020</name>
</gene>
<protein>
    <submittedName>
        <fullName evidence="1">Uncharacterized protein</fullName>
    </submittedName>
</protein>
<dbReference type="AlphaFoldDB" id="A0A4Y4D1M3"/>
<evidence type="ECO:0000313" key="2">
    <source>
        <dbReference type="Proteomes" id="UP000318422"/>
    </source>
</evidence>
<keyword evidence="2" id="KW-1185">Reference proteome</keyword>
<dbReference type="RefSeq" id="WP_141355162.1">
    <property type="nucleotide sequence ID" value="NZ_BJNV01000159.1"/>
</dbReference>
<sequence length="71" mass="7955">MFRPDAMKQPARSLLLKKHASSLKAKKRLVVSIESVRSTPAVQERAEQLAAAARRAKEAHFLDKYRVTLPG</sequence>
<name>A0A4Y4D1M3_ZOORA</name>
<proteinExistence type="predicted"/>
<dbReference type="Proteomes" id="UP000318422">
    <property type="component" value="Unassembled WGS sequence"/>
</dbReference>
<reference evidence="1 2" key="1">
    <citation type="submission" date="2019-06" db="EMBL/GenBank/DDBJ databases">
        <title>Whole genome shotgun sequence of Zoogloea ramigera NBRC 15342.</title>
        <authorList>
            <person name="Hosoyama A."/>
            <person name="Uohara A."/>
            <person name="Ohji S."/>
            <person name="Ichikawa N."/>
        </authorList>
    </citation>
    <scope>NUCLEOTIDE SEQUENCE [LARGE SCALE GENOMIC DNA]</scope>
    <source>
        <strain evidence="1 2">NBRC 15342</strain>
    </source>
</reference>
<dbReference type="EMBL" id="BJNV01000159">
    <property type="protein sequence ID" value="GEC97829.1"/>
    <property type="molecule type" value="Genomic_DNA"/>
</dbReference>